<dbReference type="Gene3D" id="3.80.10.10">
    <property type="entry name" value="Ribonuclease Inhibitor"/>
    <property type="match status" value="1"/>
</dbReference>
<dbReference type="EMBL" id="CAVNYO010000434">
    <property type="protein sequence ID" value="CAK5279171.1"/>
    <property type="molecule type" value="Genomic_DNA"/>
</dbReference>
<name>A0AAD2HNE8_9AGAR</name>
<dbReference type="InterPro" id="IPR032675">
    <property type="entry name" value="LRR_dom_sf"/>
</dbReference>
<gene>
    <name evidence="1" type="ORF">MYCIT1_LOCUS28999</name>
</gene>
<protein>
    <submittedName>
        <fullName evidence="1">Uncharacterized protein</fullName>
    </submittedName>
</protein>
<comment type="caution">
    <text evidence="1">The sequence shown here is derived from an EMBL/GenBank/DDBJ whole genome shotgun (WGS) entry which is preliminary data.</text>
</comment>
<keyword evidence="2" id="KW-1185">Reference proteome</keyword>
<dbReference type="Proteomes" id="UP001295794">
    <property type="component" value="Unassembled WGS sequence"/>
</dbReference>
<evidence type="ECO:0000313" key="2">
    <source>
        <dbReference type="Proteomes" id="UP001295794"/>
    </source>
</evidence>
<feature type="non-terminal residue" evidence="1">
    <location>
        <position position="1"/>
    </location>
</feature>
<reference evidence="1" key="1">
    <citation type="submission" date="2023-11" db="EMBL/GenBank/DDBJ databases">
        <authorList>
            <person name="De Vega J J."/>
            <person name="De Vega J J."/>
        </authorList>
    </citation>
    <scope>NUCLEOTIDE SEQUENCE</scope>
</reference>
<evidence type="ECO:0000313" key="1">
    <source>
        <dbReference type="EMBL" id="CAK5279171.1"/>
    </source>
</evidence>
<proteinExistence type="predicted"/>
<sequence length="304" mass="34889">MSQLPAELQREIFETAARNDRSTIPTLLLVARHVHAWIEPLLFHVVINMNVGQRTALRSLMQTRPPDFFRRGVRHLWLDESAEWSSTETLALLSLCPLIRSFAFRLGLSPEGVLPILDTFQHLRYLDGFLELIFGSRQGIDLGRPFFQRLTHLSLFDVIDKTLCSGLATLPALTHLALQTTTSFRFTSRLLRTCTSLRVLVKIAEDLEDAEIELKVIHRFGLEDPRLVLIVVRDPFDEYGLDREVGALGGKNMWVIADDFVARKGSGEMEKSHYIVEQPLWDQYFLEWGPFDTVWEPFDIAWGV</sequence>
<dbReference type="AlphaFoldDB" id="A0AAD2HNE8"/>
<organism evidence="1 2">
    <name type="scientific">Mycena citricolor</name>
    <dbReference type="NCBI Taxonomy" id="2018698"/>
    <lineage>
        <taxon>Eukaryota</taxon>
        <taxon>Fungi</taxon>
        <taxon>Dikarya</taxon>
        <taxon>Basidiomycota</taxon>
        <taxon>Agaricomycotina</taxon>
        <taxon>Agaricomycetes</taxon>
        <taxon>Agaricomycetidae</taxon>
        <taxon>Agaricales</taxon>
        <taxon>Marasmiineae</taxon>
        <taxon>Mycenaceae</taxon>
        <taxon>Mycena</taxon>
    </lineage>
</organism>
<accession>A0AAD2HNE8</accession>